<dbReference type="RefSeq" id="WP_191142694.1">
    <property type="nucleotide sequence ID" value="NZ_JACXAH010000034.1"/>
</dbReference>
<dbReference type="InterPro" id="IPR037883">
    <property type="entry name" value="Knr4/Smi1-like_sf"/>
</dbReference>
<organism evidence="2 3">
    <name type="scientific">Polycladospora coralii</name>
    <dbReference type="NCBI Taxonomy" id="2771432"/>
    <lineage>
        <taxon>Bacteria</taxon>
        <taxon>Bacillati</taxon>
        <taxon>Bacillota</taxon>
        <taxon>Bacilli</taxon>
        <taxon>Bacillales</taxon>
        <taxon>Thermoactinomycetaceae</taxon>
        <taxon>Polycladospora</taxon>
    </lineage>
</organism>
<dbReference type="EMBL" id="JACXAH010000034">
    <property type="protein sequence ID" value="MBD1373697.1"/>
    <property type="molecule type" value="Genomic_DNA"/>
</dbReference>
<reference evidence="2" key="1">
    <citation type="submission" date="2020-09" db="EMBL/GenBank/DDBJ databases">
        <title>A novel bacterium of genus Hazenella, isolated from South China Sea.</title>
        <authorList>
            <person name="Huang H."/>
            <person name="Mo K."/>
            <person name="Hu Y."/>
        </authorList>
    </citation>
    <scope>NUCLEOTIDE SEQUENCE</scope>
    <source>
        <strain evidence="2">IB182357</strain>
    </source>
</reference>
<dbReference type="SMART" id="SM00860">
    <property type="entry name" value="SMI1_KNR4"/>
    <property type="match status" value="1"/>
</dbReference>
<evidence type="ECO:0000259" key="1">
    <source>
        <dbReference type="SMART" id="SM00860"/>
    </source>
</evidence>
<dbReference type="Proteomes" id="UP000661691">
    <property type="component" value="Unassembled WGS sequence"/>
</dbReference>
<protein>
    <submittedName>
        <fullName evidence="2">SMI1/KNR4 family protein</fullName>
    </submittedName>
</protein>
<feature type="domain" description="Knr4/Smi1-like" evidence="1">
    <location>
        <begin position="10"/>
        <end position="147"/>
    </location>
</feature>
<accession>A0A926RVD5</accession>
<dbReference type="Pfam" id="PF09346">
    <property type="entry name" value="SMI1_KNR4"/>
    <property type="match status" value="1"/>
</dbReference>
<keyword evidence="3" id="KW-1185">Reference proteome</keyword>
<dbReference type="Gene3D" id="3.40.1580.10">
    <property type="entry name" value="SMI1/KNR4-like"/>
    <property type="match status" value="1"/>
</dbReference>
<gene>
    <name evidence="2" type="ORF">IC620_15230</name>
</gene>
<proteinExistence type="predicted"/>
<name>A0A926RVD5_9BACL</name>
<dbReference type="SUPFAM" id="SSF160631">
    <property type="entry name" value="SMI1/KNR4-like"/>
    <property type="match status" value="1"/>
</dbReference>
<evidence type="ECO:0000313" key="3">
    <source>
        <dbReference type="Proteomes" id="UP000661691"/>
    </source>
</evidence>
<comment type="caution">
    <text evidence="2">The sequence shown here is derived from an EMBL/GenBank/DDBJ whole genome shotgun (WGS) entry which is preliminary data.</text>
</comment>
<dbReference type="InterPro" id="IPR018958">
    <property type="entry name" value="Knr4/Smi1-like_dom"/>
</dbReference>
<evidence type="ECO:0000313" key="2">
    <source>
        <dbReference type="EMBL" id="MBD1373697.1"/>
    </source>
</evidence>
<sequence length="154" mass="18006">MINMVLNDREFNENDLLAFEEKTGYKLPKDYIDFLQQYNGGYVEDDTCTYHNNGEQKFILTCMFGLATDEAYDLLNLFEIYKCRIPISCIPIGRDAGGNIVCLNLSKNRYGYIYFWDHEKELEYEDGEITIDDLYYIADSFKGFLNSIQADEIN</sequence>
<dbReference type="AlphaFoldDB" id="A0A926RVD5"/>